<dbReference type="Gene3D" id="3.40.50.720">
    <property type="entry name" value="NAD(P)-binding Rossmann-like Domain"/>
    <property type="match status" value="1"/>
</dbReference>
<dbReference type="PATRIC" id="fig|359131.3.peg.2242"/>
<evidence type="ECO:0000259" key="1">
    <source>
        <dbReference type="Pfam" id="PF13460"/>
    </source>
</evidence>
<dbReference type="AlphaFoldDB" id="A0A0F2TFL8"/>
<comment type="caution">
    <text evidence="2">The sequence shown here is derived from an EMBL/GenBank/DDBJ whole genome shotgun (WGS) entry which is preliminary data.</text>
</comment>
<dbReference type="SUPFAM" id="SSF51735">
    <property type="entry name" value="NAD(P)-binding Rossmann-fold domains"/>
    <property type="match status" value="1"/>
</dbReference>
<dbReference type="OrthoDB" id="116343at2"/>
<dbReference type="RefSeq" id="WP_045695105.1">
    <property type="nucleotide sequence ID" value="NZ_JZKH01000018.1"/>
</dbReference>
<organism evidence="2 3">
    <name type="scientific">Streptomyces rubellomurinus (strain ATCC 31215)</name>
    <dbReference type="NCBI Taxonomy" id="359131"/>
    <lineage>
        <taxon>Bacteria</taxon>
        <taxon>Bacillati</taxon>
        <taxon>Actinomycetota</taxon>
        <taxon>Actinomycetes</taxon>
        <taxon>Kitasatosporales</taxon>
        <taxon>Streptomycetaceae</taxon>
        <taxon>Streptomyces</taxon>
    </lineage>
</organism>
<keyword evidence="3" id="KW-1185">Reference proteome</keyword>
<accession>A0A0F2TFL8</accession>
<proteinExistence type="predicted"/>
<dbReference type="PANTHER" id="PTHR43162:SF1">
    <property type="entry name" value="PRESTALK A DIFFERENTIATION PROTEIN A"/>
    <property type="match status" value="1"/>
</dbReference>
<dbReference type="EMBL" id="JZKH01000018">
    <property type="protein sequence ID" value="KJS62003.1"/>
    <property type="molecule type" value="Genomic_DNA"/>
</dbReference>
<evidence type="ECO:0000313" key="2">
    <source>
        <dbReference type="EMBL" id="KJS62003.1"/>
    </source>
</evidence>
<dbReference type="Proteomes" id="UP000033699">
    <property type="component" value="Unassembled WGS sequence"/>
</dbReference>
<sequence>MTVLITGARGKVGRAVTSRLRAAGRPVRAASADPARLTVPAGVEVAELVLDRPETFPAALDGVREVFLYPEPGGIDAFVETARAAGVEHIVLLSSSSVLAPGAETDPLASHSLRVERALAASGLPCTFLRADAFASNALGWSHPIGQGQPIRLAYPDAHIAPIHPEDIADIAAEALTGAALKGRAVTLTGGQSLTFREQLAVLAGVLDRDITVETITHAEAEQQMSRFMPAPMVRSLLALWAAACAGPAPIAETTHTLLGRPARTFHQWATENAAAFTGR</sequence>
<protein>
    <recommendedName>
        <fullName evidence="1">NAD(P)-binding domain-containing protein</fullName>
    </recommendedName>
</protein>
<dbReference type="Pfam" id="PF13460">
    <property type="entry name" value="NAD_binding_10"/>
    <property type="match status" value="1"/>
</dbReference>
<dbReference type="PANTHER" id="PTHR43162">
    <property type="match status" value="1"/>
</dbReference>
<evidence type="ECO:0000313" key="3">
    <source>
        <dbReference type="Proteomes" id="UP000033699"/>
    </source>
</evidence>
<dbReference type="InterPro" id="IPR036291">
    <property type="entry name" value="NAD(P)-bd_dom_sf"/>
</dbReference>
<feature type="domain" description="NAD(P)-binding" evidence="1">
    <location>
        <begin position="7"/>
        <end position="177"/>
    </location>
</feature>
<dbReference type="InterPro" id="IPR051604">
    <property type="entry name" value="Ergot_Alk_Oxidoreductase"/>
</dbReference>
<dbReference type="InterPro" id="IPR016040">
    <property type="entry name" value="NAD(P)-bd_dom"/>
</dbReference>
<reference evidence="2 3" key="1">
    <citation type="submission" date="2015-02" db="EMBL/GenBank/DDBJ databases">
        <authorList>
            <person name="Ju K.-S."/>
            <person name="Doroghazi J.R."/>
            <person name="Metcalf W."/>
        </authorList>
    </citation>
    <scope>NUCLEOTIDE SEQUENCE [LARGE SCALE GENOMIC DNA]</scope>
    <source>
        <strain evidence="2 3">ATCC 31215</strain>
    </source>
</reference>
<gene>
    <name evidence="2" type="ORF">VM95_11750</name>
</gene>
<name>A0A0F2TFL8_STRR3</name>